<keyword evidence="1" id="KW-0808">Transferase</keyword>
<sequence length="148" mass="17052">MISIQPHTSDCIESTAQLFDEYRVFYQQPSNLTTAEQFIRDRTTLNDSIIYLALIDKKAVGFLQIYPTFSSIQMGPVWLINDLFVSKSSREAGIGSALIQHALSQAQLKQIKAVRISTENINQSAQRLYRKHDFIEDTKFIHFNFFTQ</sequence>
<keyword evidence="2" id="KW-0012">Acyltransferase</keyword>
<keyword evidence="5" id="KW-1185">Reference proteome</keyword>
<dbReference type="Proteomes" id="UP001465153">
    <property type="component" value="Unassembled WGS sequence"/>
</dbReference>
<proteinExistence type="predicted"/>
<protein>
    <submittedName>
        <fullName evidence="4">GNAT family N-acetyltransferase</fullName>
    </submittedName>
</protein>
<evidence type="ECO:0000259" key="3">
    <source>
        <dbReference type="PROSITE" id="PS51186"/>
    </source>
</evidence>
<dbReference type="PANTHER" id="PTHR10545:SF29">
    <property type="entry name" value="GH14572P-RELATED"/>
    <property type="match status" value="1"/>
</dbReference>
<feature type="domain" description="N-acetyltransferase" evidence="3">
    <location>
        <begin position="2"/>
        <end position="148"/>
    </location>
</feature>
<dbReference type="EMBL" id="BAABWN010000009">
    <property type="protein sequence ID" value="GAA6168916.1"/>
    <property type="molecule type" value="Genomic_DNA"/>
</dbReference>
<dbReference type="InterPro" id="IPR051016">
    <property type="entry name" value="Diverse_Substrate_AcTransf"/>
</dbReference>
<dbReference type="Gene3D" id="3.40.630.30">
    <property type="match status" value="1"/>
</dbReference>
<dbReference type="InterPro" id="IPR016181">
    <property type="entry name" value="Acyl_CoA_acyltransferase"/>
</dbReference>
<name>A0ABQ0ABB9_9GAMM</name>
<accession>A0ABQ0ABB9</accession>
<dbReference type="PROSITE" id="PS51186">
    <property type="entry name" value="GNAT"/>
    <property type="match status" value="1"/>
</dbReference>
<evidence type="ECO:0000256" key="2">
    <source>
        <dbReference type="ARBA" id="ARBA00023315"/>
    </source>
</evidence>
<dbReference type="CDD" id="cd04301">
    <property type="entry name" value="NAT_SF"/>
    <property type="match status" value="1"/>
</dbReference>
<evidence type="ECO:0000313" key="4">
    <source>
        <dbReference type="EMBL" id="GAA6168916.1"/>
    </source>
</evidence>
<dbReference type="InterPro" id="IPR000182">
    <property type="entry name" value="GNAT_dom"/>
</dbReference>
<evidence type="ECO:0000313" key="5">
    <source>
        <dbReference type="Proteomes" id="UP001465153"/>
    </source>
</evidence>
<reference evidence="4 5" key="1">
    <citation type="submission" date="2024-04" db="EMBL/GenBank/DDBJ databases">
        <title>Draft genome sequence of Sessilibacter corallicola NBRC 116591.</title>
        <authorList>
            <person name="Miyakawa T."/>
            <person name="Kusuya Y."/>
            <person name="Miura T."/>
        </authorList>
    </citation>
    <scope>NUCLEOTIDE SEQUENCE [LARGE SCALE GENOMIC DNA]</scope>
    <source>
        <strain evidence="4 5">KU-00831-HH</strain>
    </source>
</reference>
<comment type="caution">
    <text evidence="4">The sequence shown here is derived from an EMBL/GenBank/DDBJ whole genome shotgun (WGS) entry which is preliminary data.</text>
</comment>
<evidence type="ECO:0000256" key="1">
    <source>
        <dbReference type="ARBA" id="ARBA00022679"/>
    </source>
</evidence>
<organism evidence="4 5">
    <name type="scientific">Sessilibacter corallicola</name>
    <dbReference type="NCBI Taxonomy" id="2904075"/>
    <lineage>
        <taxon>Bacteria</taxon>
        <taxon>Pseudomonadati</taxon>
        <taxon>Pseudomonadota</taxon>
        <taxon>Gammaproteobacteria</taxon>
        <taxon>Cellvibrionales</taxon>
        <taxon>Cellvibrionaceae</taxon>
        <taxon>Sessilibacter</taxon>
    </lineage>
</organism>
<dbReference type="SUPFAM" id="SSF55729">
    <property type="entry name" value="Acyl-CoA N-acyltransferases (Nat)"/>
    <property type="match status" value="1"/>
</dbReference>
<dbReference type="PANTHER" id="PTHR10545">
    <property type="entry name" value="DIAMINE N-ACETYLTRANSFERASE"/>
    <property type="match status" value="1"/>
</dbReference>
<dbReference type="Pfam" id="PF00583">
    <property type="entry name" value="Acetyltransf_1"/>
    <property type="match status" value="1"/>
</dbReference>
<gene>
    <name evidence="4" type="ORF">NBRC116591_27270</name>
</gene>
<dbReference type="RefSeq" id="WP_353303608.1">
    <property type="nucleotide sequence ID" value="NZ_BAABWN010000009.1"/>
</dbReference>